<sequence>MATQATSLTGPAAGPATAIVAPAPIQPPITTPVRPASAQVVTPPKSFPVTPTPAPTIINVVAAPAVPAVTPPMAPNTGMPASNPPVVGTPAVPMSALISRPAPAAPVPKPTPPPKPTWEARPGESLQQVITRWSRTAGYTLDWRAEGLDYPIDAPLRFQGSYEEAVSSIFKLYEKAERAFAVDGRRRQHRLIVNEELNNIRRAPK</sequence>
<feature type="region of interest" description="Disordered" evidence="1">
    <location>
        <begin position="102"/>
        <end position="123"/>
    </location>
</feature>
<dbReference type="Proteomes" id="UP000541770">
    <property type="component" value="Unassembled WGS sequence"/>
</dbReference>
<feature type="compositionally biased region" description="Pro residues" evidence="1">
    <location>
        <begin position="103"/>
        <end position="116"/>
    </location>
</feature>
<evidence type="ECO:0000313" key="3">
    <source>
        <dbReference type="EMBL" id="MBA6068111.1"/>
    </source>
</evidence>
<protein>
    <submittedName>
        <fullName evidence="3">TcpQ domain-containing protein</fullName>
    </submittedName>
</protein>
<proteinExistence type="predicted"/>
<dbReference type="Pfam" id="PF10671">
    <property type="entry name" value="TcpQ"/>
    <property type="match status" value="1"/>
</dbReference>
<dbReference type="AlphaFoldDB" id="A0A7W2JZT3"/>
<accession>A0A7W2JZT3</accession>
<evidence type="ECO:0000313" key="4">
    <source>
        <dbReference type="Proteomes" id="UP000541770"/>
    </source>
</evidence>
<dbReference type="Gene3D" id="3.55.50.70">
    <property type="match status" value="1"/>
</dbReference>
<evidence type="ECO:0000256" key="1">
    <source>
        <dbReference type="SAM" id="MobiDB-lite"/>
    </source>
</evidence>
<name>A0A7W2JZT3_9PSED</name>
<reference evidence="3 4" key="1">
    <citation type="submission" date="2020-07" db="EMBL/GenBank/DDBJ databases">
        <title>Diversity of carbapenemase encoding genes among Pseudomonas putida group clinical isolates in a tertiary Brazilian hospital.</title>
        <authorList>
            <person name="Alberto-Lei F."/>
            <person name="Nodari C.S."/>
            <person name="Streling A.P."/>
            <person name="Paulino J.T."/>
            <person name="Bessa-Neto F.O."/>
            <person name="Cayo R."/>
            <person name="Gales A.C."/>
        </authorList>
    </citation>
    <scope>NUCLEOTIDE SEQUENCE [LARGE SCALE GENOMIC DNA]</scope>
    <source>
        <strain evidence="3 4">14802</strain>
    </source>
</reference>
<gene>
    <name evidence="3" type="ORF">H4C75_25580</name>
</gene>
<comment type="caution">
    <text evidence="3">The sequence shown here is derived from an EMBL/GenBank/DDBJ whole genome shotgun (WGS) entry which is preliminary data.</text>
</comment>
<dbReference type="EMBL" id="JACGDE010000025">
    <property type="protein sequence ID" value="MBA6068111.1"/>
    <property type="molecule type" value="Genomic_DNA"/>
</dbReference>
<organism evidence="3 4">
    <name type="scientific">Pseudomonas mosselii</name>
    <dbReference type="NCBI Taxonomy" id="78327"/>
    <lineage>
        <taxon>Bacteria</taxon>
        <taxon>Pseudomonadati</taxon>
        <taxon>Pseudomonadota</taxon>
        <taxon>Gammaproteobacteria</taxon>
        <taxon>Pseudomonadales</taxon>
        <taxon>Pseudomonadaceae</taxon>
        <taxon>Pseudomonas</taxon>
    </lineage>
</organism>
<evidence type="ECO:0000259" key="2">
    <source>
        <dbReference type="Pfam" id="PF10671"/>
    </source>
</evidence>
<dbReference type="InterPro" id="IPR018927">
    <property type="entry name" value="Pilus_synth_Q_C"/>
</dbReference>
<feature type="domain" description="Toxin co-regulated pilus biosynthesis protein Q C-terminal" evidence="2">
    <location>
        <begin position="117"/>
        <end position="194"/>
    </location>
</feature>